<dbReference type="AlphaFoldDB" id="A0A8X6PVQ3"/>
<gene>
    <name evidence="1" type="ORF">NPIL_491631</name>
</gene>
<organism evidence="1 2">
    <name type="scientific">Nephila pilipes</name>
    <name type="common">Giant wood spider</name>
    <name type="synonym">Nephila maculata</name>
    <dbReference type="NCBI Taxonomy" id="299642"/>
    <lineage>
        <taxon>Eukaryota</taxon>
        <taxon>Metazoa</taxon>
        <taxon>Ecdysozoa</taxon>
        <taxon>Arthropoda</taxon>
        <taxon>Chelicerata</taxon>
        <taxon>Arachnida</taxon>
        <taxon>Araneae</taxon>
        <taxon>Araneomorphae</taxon>
        <taxon>Entelegynae</taxon>
        <taxon>Araneoidea</taxon>
        <taxon>Nephilidae</taxon>
        <taxon>Nephila</taxon>
    </lineage>
</organism>
<reference evidence="1" key="1">
    <citation type="submission" date="2020-08" db="EMBL/GenBank/DDBJ databases">
        <title>Multicomponent nature underlies the extraordinary mechanical properties of spider dragline silk.</title>
        <authorList>
            <person name="Kono N."/>
            <person name="Nakamura H."/>
            <person name="Mori M."/>
            <person name="Yoshida Y."/>
            <person name="Ohtoshi R."/>
            <person name="Malay A.D."/>
            <person name="Moran D.A.P."/>
            <person name="Tomita M."/>
            <person name="Numata K."/>
            <person name="Arakawa K."/>
        </authorList>
    </citation>
    <scope>NUCLEOTIDE SEQUENCE</scope>
</reference>
<comment type="caution">
    <text evidence="1">The sequence shown here is derived from an EMBL/GenBank/DDBJ whole genome shotgun (WGS) entry which is preliminary data.</text>
</comment>
<dbReference type="EMBL" id="BMAW01074389">
    <property type="protein sequence ID" value="GFT92050.1"/>
    <property type="molecule type" value="Genomic_DNA"/>
</dbReference>
<keyword evidence="2" id="KW-1185">Reference proteome</keyword>
<evidence type="ECO:0000313" key="2">
    <source>
        <dbReference type="Proteomes" id="UP000887013"/>
    </source>
</evidence>
<name>A0A8X6PVQ3_NEPPI</name>
<evidence type="ECO:0000313" key="1">
    <source>
        <dbReference type="EMBL" id="GFT92050.1"/>
    </source>
</evidence>
<sequence length="103" mass="11489">MVNNRTITNVSENVKDLTLLTPAMIMHEIPAIGVPDLDDLNAPYMNRRLVYHQKLRKMNLFAGVETTAPAVPIEAKEAGITCFPGRIKNSRHGQRYPSCPSTQ</sequence>
<proteinExistence type="predicted"/>
<dbReference type="Proteomes" id="UP000887013">
    <property type="component" value="Unassembled WGS sequence"/>
</dbReference>
<protein>
    <submittedName>
        <fullName evidence="1">Uncharacterized protein</fullName>
    </submittedName>
</protein>
<accession>A0A8X6PVQ3</accession>